<protein>
    <submittedName>
        <fullName evidence="4">Uncharacterized protein</fullName>
    </submittedName>
</protein>
<evidence type="ECO:0000256" key="3">
    <source>
        <dbReference type="SAM" id="Phobius"/>
    </source>
</evidence>
<evidence type="ECO:0000256" key="2">
    <source>
        <dbReference type="SAM" id="MobiDB-lite"/>
    </source>
</evidence>
<feature type="non-terminal residue" evidence="4">
    <location>
        <position position="1"/>
    </location>
</feature>
<reference evidence="4 5" key="1">
    <citation type="submission" date="2017-06" db="EMBL/GenBank/DDBJ databases">
        <title>A platform for efficient transgenesis in Macrostomum lignano, a flatworm model organism for stem cell research.</title>
        <authorList>
            <person name="Berezikov E."/>
        </authorList>
    </citation>
    <scope>NUCLEOTIDE SEQUENCE [LARGE SCALE GENOMIC DNA]</scope>
    <source>
        <strain evidence="4">DV1</strain>
        <tissue evidence="4">Whole organism</tissue>
    </source>
</reference>
<keyword evidence="5" id="KW-1185">Reference proteome</keyword>
<keyword evidence="3" id="KW-1133">Transmembrane helix</keyword>
<comment type="caution">
    <text evidence="4">The sequence shown here is derived from an EMBL/GenBank/DDBJ whole genome shotgun (WGS) entry which is preliminary data.</text>
</comment>
<proteinExistence type="predicted"/>
<feature type="compositionally biased region" description="Basic and acidic residues" evidence="2">
    <location>
        <begin position="614"/>
        <end position="623"/>
    </location>
</feature>
<evidence type="ECO:0000313" key="4">
    <source>
        <dbReference type="EMBL" id="PAA66795.1"/>
    </source>
</evidence>
<accession>A0A267EZ57</accession>
<keyword evidence="1" id="KW-0175">Coiled coil</keyword>
<feature type="compositionally biased region" description="Low complexity" evidence="2">
    <location>
        <begin position="8"/>
        <end position="17"/>
    </location>
</feature>
<dbReference type="AlphaFoldDB" id="A0A267EZ57"/>
<dbReference type="EMBL" id="NIVC01001530">
    <property type="protein sequence ID" value="PAA66795.1"/>
    <property type="molecule type" value="Genomic_DNA"/>
</dbReference>
<sequence>LISKSIINTSMATSSGSSKEKSTESNELTSNLTPADAIATSSDWEIVDPAQPAASASQQQNNYSTNSSSSSVEVLRVSEADDTCEDNDADNNLDGGDQIDIGVELKEDEQQPVSSMQASSETVAASANLVVVGNEVQQQQQQQQFSGQAEQQRILKAIRLLQNSLPTSAEQQQQQQPLQSSPPTPPPEPEPARLRIIHRWLDYDEDGNEAERESPPESDIGLAAELPSAAAASAAVVAPPDGDVNSADYGHVLPAMLAEAARHRQRQYRHRPNEPVNGWLSVLCLVALAFAVGLGLGHFNGFSSGRDGRLLIGCRAWRADQAARSRALRRDLAACTRRYDNLELSVSELKTTLVQKEYVDKWESLYAESEEEKDALRVAMELYKTRYNREKARNEELGERLAEAERACNSTKANLQLDELKARNAKLQVEIEQFRTSIPKHSKDLCGRLDRFLSNEYPAWFSALSNGTATAAKVGDGLLRGVNNASERLLRKLGNSPGGALMKKFTNATVKLFREQFGSLTGRLLRKLPKRYFDFSTAPSPPPAYSTENNNQKQPANDEAKEMKLAKDSIPTVPIVVAKNGQCVLSNGVNDANDDSGKARAALRWSLDGRAAARARERKSDAKKMKHRSKKLRQLRRGQKIADKDWYDRRLQAREKLRQNAPADPNSEVIYDYDDDDDDIVDRRLEMKERTADLQWGVDRLKAVMDKVATRLARLKEKFREAKKKRQSN</sequence>
<feature type="compositionally biased region" description="Low complexity" evidence="2">
    <location>
        <begin position="53"/>
        <end position="71"/>
    </location>
</feature>
<feature type="coiled-coil region" evidence="1">
    <location>
        <begin position="332"/>
        <end position="437"/>
    </location>
</feature>
<feature type="region of interest" description="Disordered" evidence="2">
    <location>
        <begin position="166"/>
        <end position="191"/>
    </location>
</feature>
<feature type="compositionally biased region" description="Low complexity" evidence="2">
    <location>
        <begin position="166"/>
        <end position="179"/>
    </location>
</feature>
<dbReference type="Proteomes" id="UP000215902">
    <property type="component" value="Unassembled WGS sequence"/>
</dbReference>
<feature type="region of interest" description="Disordered" evidence="2">
    <location>
        <begin position="536"/>
        <end position="563"/>
    </location>
</feature>
<feature type="transmembrane region" description="Helical" evidence="3">
    <location>
        <begin position="278"/>
        <end position="299"/>
    </location>
</feature>
<feature type="compositionally biased region" description="Basic residues" evidence="2">
    <location>
        <begin position="624"/>
        <end position="638"/>
    </location>
</feature>
<feature type="coiled-coil region" evidence="1">
    <location>
        <begin position="698"/>
        <end position="725"/>
    </location>
</feature>
<organism evidence="4 5">
    <name type="scientific">Macrostomum lignano</name>
    <dbReference type="NCBI Taxonomy" id="282301"/>
    <lineage>
        <taxon>Eukaryota</taxon>
        <taxon>Metazoa</taxon>
        <taxon>Spiralia</taxon>
        <taxon>Lophotrochozoa</taxon>
        <taxon>Platyhelminthes</taxon>
        <taxon>Rhabditophora</taxon>
        <taxon>Macrostomorpha</taxon>
        <taxon>Macrostomida</taxon>
        <taxon>Macrostomidae</taxon>
        <taxon>Macrostomum</taxon>
    </lineage>
</organism>
<gene>
    <name evidence="4" type="ORF">BOX15_Mlig000603g1</name>
</gene>
<feature type="region of interest" description="Disordered" evidence="2">
    <location>
        <begin position="1"/>
        <end position="76"/>
    </location>
</feature>
<feature type="region of interest" description="Disordered" evidence="2">
    <location>
        <begin position="614"/>
        <end position="638"/>
    </location>
</feature>
<feature type="compositionally biased region" description="Pro residues" evidence="2">
    <location>
        <begin position="180"/>
        <end position="189"/>
    </location>
</feature>
<evidence type="ECO:0000256" key="1">
    <source>
        <dbReference type="SAM" id="Coils"/>
    </source>
</evidence>
<keyword evidence="3" id="KW-0812">Transmembrane</keyword>
<keyword evidence="3" id="KW-0472">Membrane</keyword>
<name>A0A267EZ57_9PLAT</name>
<evidence type="ECO:0000313" key="5">
    <source>
        <dbReference type="Proteomes" id="UP000215902"/>
    </source>
</evidence>